<dbReference type="Proteomes" id="UP000476837">
    <property type="component" value="Unassembled WGS sequence"/>
</dbReference>
<reference evidence="2 3" key="1">
    <citation type="submission" date="2017-07" db="EMBL/GenBank/DDBJ databases">
        <title>Whole genome sequence of Azospirillum brasilense 2A1, a potential biofertilizer strain.</title>
        <authorList>
            <person name="Fontana C.A."/>
            <person name="Toffoli L.M."/>
            <person name="Salazar S.M."/>
            <person name="Puglisi E."/>
            <person name="Pedraza R."/>
            <person name="Bassi D."/>
            <person name="Cocconcelli P.S."/>
        </authorList>
    </citation>
    <scope>NUCLEOTIDE SEQUENCE [LARGE SCALE GENOMIC DNA]</scope>
    <source>
        <strain evidence="2 3">2A1</strain>
        <plasmid evidence="2">unnamed</plasmid>
    </source>
</reference>
<evidence type="ECO:0000313" key="3">
    <source>
        <dbReference type="Proteomes" id="UP000215367"/>
    </source>
</evidence>
<dbReference type="Proteomes" id="UP000215367">
    <property type="component" value="Unassembled WGS sequence"/>
</dbReference>
<evidence type="ECO:0000313" key="2">
    <source>
        <dbReference type="EMBL" id="OYD83550.1"/>
    </source>
</evidence>
<dbReference type="EMBL" id="NOWT01000013">
    <property type="protein sequence ID" value="OYD83550.1"/>
    <property type="molecule type" value="Genomic_DNA"/>
</dbReference>
<comment type="caution">
    <text evidence="2">The sequence shown here is derived from an EMBL/GenBank/DDBJ whole genome shotgun (WGS) entry which is preliminary data.</text>
</comment>
<gene>
    <name evidence="2" type="ORF">CHT98_15240</name>
    <name evidence="1" type="ORF">DS837_19600</name>
</gene>
<evidence type="ECO:0000313" key="4">
    <source>
        <dbReference type="Proteomes" id="UP000476837"/>
    </source>
</evidence>
<accession>A0A235HCC7</accession>
<organism evidence="2 3">
    <name type="scientific">Azospirillum brasilense</name>
    <dbReference type="NCBI Taxonomy" id="192"/>
    <lineage>
        <taxon>Bacteria</taxon>
        <taxon>Pseudomonadati</taxon>
        <taxon>Pseudomonadota</taxon>
        <taxon>Alphaproteobacteria</taxon>
        <taxon>Rhodospirillales</taxon>
        <taxon>Azospirillaceae</taxon>
        <taxon>Azospirillum</taxon>
    </lineage>
</organism>
<reference evidence="1 4" key="2">
    <citation type="submission" date="2018-07" db="EMBL/GenBank/DDBJ databases">
        <title>Genome sequence of Roseomonas fauriae ATCC 49958.</title>
        <authorList>
            <person name="Sant'Anna F.H."/>
            <person name="Baldani J.I."/>
            <person name="Zilli J.E."/>
            <person name="Reis V.M."/>
            <person name="Hartmann A."/>
            <person name="Cruz L."/>
            <person name="de Souza E.M."/>
            <person name="de Oliveira Pedrosa F."/>
            <person name="Passaglia L.M.P."/>
        </authorList>
    </citation>
    <scope>NUCLEOTIDE SEQUENCE [LARGE SCALE GENOMIC DNA]</scope>
    <source>
        <strain evidence="1 4">ATCC 49958</strain>
    </source>
</reference>
<dbReference type="EMBL" id="QOKV01000013">
    <property type="protein sequence ID" value="KAA0683256.1"/>
    <property type="molecule type" value="Genomic_DNA"/>
</dbReference>
<dbReference type="AlphaFoldDB" id="A0A235HCC7"/>
<protein>
    <submittedName>
        <fullName evidence="2">Uncharacterized protein</fullName>
    </submittedName>
</protein>
<evidence type="ECO:0000313" key="1">
    <source>
        <dbReference type="EMBL" id="KAA0683256.1"/>
    </source>
</evidence>
<proteinExistence type="predicted"/>
<dbReference type="RefSeq" id="WP_094304168.1">
    <property type="nucleotide sequence ID" value="NZ_NOWT01000013.1"/>
</dbReference>
<sequence>MLVLDQCLERMAHLDRADRLLNEVRVYNSRLPIREALAQHRALLSEARRHIESARTLVGEP</sequence>
<name>A0A235HCC7_AZOBR</name>
<geneLocation type="plasmid" evidence="2">
    <name>unnamed</name>
</geneLocation>
<keyword evidence="2" id="KW-0614">Plasmid</keyword>